<dbReference type="GO" id="GO:0006508">
    <property type="term" value="P:proteolysis"/>
    <property type="evidence" value="ECO:0007669"/>
    <property type="project" value="UniProtKB-KW"/>
</dbReference>
<dbReference type="PANTHER" id="PTHR47053">
    <property type="entry name" value="MUREIN DD-ENDOPEPTIDASE MEPH-RELATED"/>
    <property type="match status" value="1"/>
</dbReference>
<protein>
    <recommendedName>
        <fullName evidence="5">NlpC/P60 domain-containing protein</fullName>
    </recommendedName>
</protein>
<dbReference type="AlphaFoldDB" id="A0A6J4IYR2"/>
<feature type="domain" description="NlpC/P60" evidence="5">
    <location>
        <begin position="15"/>
        <end position="163"/>
    </location>
</feature>
<organism evidence="6">
    <name type="scientific">uncultured Chthoniobacterales bacterium</name>
    <dbReference type="NCBI Taxonomy" id="1836801"/>
    <lineage>
        <taxon>Bacteria</taxon>
        <taxon>Pseudomonadati</taxon>
        <taxon>Verrucomicrobiota</taxon>
        <taxon>Spartobacteria</taxon>
        <taxon>Chthoniobacterales</taxon>
        <taxon>environmental samples</taxon>
    </lineage>
</organism>
<dbReference type="GO" id="GO:0008234">
    <property type="term" value="F:cysteine-type peptidase activity"/>
    <property type="evidence" value="ECO:0007669"/>
    <property type="project" value="UniProtKB-KW"/>
</dbReference>
<evidence type="ECO:0000256" key="1">
    <source>
        <dbReference type="ARBA" id="ARBA00007074"/>
    </source>
</evidence>
<evidence type="ECO:0000313" key="6">
    <source>
        <dbReference type="EMBL" id="CAA9263025.1"/>
    </source>
</evidence>
<keyword evidence="4" id="KW-0788">Thiol protease</keyword>
<gene>
    <name evidence="6" type="ORF">AVDCRST_MAG42-2833</name>
</gene>
<comment type="similarity">
    <text evidence="1">Belongs to the peptidase C40 family.</text>
</comment>
<accession>A0A6J4IYR2</accession>
<evidence type="ECO:0000256" key="2">
    <source>
        <dbReference type="ARBA" id="ARBA00022670"/>
    </source>
</evidence>
<name>A0A6J4IYR2_9BACT</name>
<sequence>MTIAASELKDFESYPPAVKKLVESSLALAGQNLSYKYGSADPANGGFDCSGFIYYVLRESGFTGVPRDSSQQYVWVRKSGSFQAVVSKSDESFELEALKPGDLMFWSGTYDIDRDPPITHSMIYLGREKSTGRRVMVGASDGRVYRDQSRFGVSIFDFKVSRTRAPTNGRTPDFVGYGRIPGLGEG</sequence>
<dbReference type="SUPFAM" id="SSF54001">
    <property type="entry name" value="Cysteine proteinases"/>
    <property type="match status" value="1"/>
</dbReference>
<dbReference type="Pfam" id="PF00877">
    <property type="entry name" value="NLPC_P60"/>
    <property type="match status" value="1"/>
</dbReference>
<evidence type="ECO:0000256" key="4">
    <source>
        <dbReference type="ARBA" id="ARBA00022807"/>
    </source>
</evidence>
<dbReference type="PROSITE" id="PS51935">
    <property type="entry name" value="NLPC_P60"/>
    <property type="match status" value="1"/>
</dbReference>
<dbReference type="InterPro" id="IPR000064">
    <property type="entry name" value="NLP_P60_dom"/>
</dbReference>
<evidence type="ECO:0000256" key="3">
    <source>
        <dbReference type="ARBA" id="ARBA00022801"/>
    </source>
</evidence>
<keyword evidence="3" id="KW-0378">Hydrolase</keyword>
<dbReference type="Gene3D" id="3.90.1720.10">
    <property type="entry name" value="endopeptidase domain like (from Nostoc punctiforme)"/>
    <property type="match status" value="1"/>
</dbReference>
<dbReference type="PANTHER" id="PTHR47053:SF1">
    <property type="entry name" value="MUREIN DD-ENDOPEPTIDASE MEPH-RELATED"/>
    <property type="match status" value="1"/>
</dbReference>
<keyword evidence="2" id="KW-0645">Protease</keyword>
<proteinExistence type="inferred from homology"/>
<reference evidence="6" key="1">
    <citation type="submission" date="2020-02" db="EMBL/GenBank/DDBJ databases">
        <authorList>
            <person name="Meier V. D."/>
        </authorList>
    </citation>
    <scope>NUCLEOTIDE SEQUENCE</scope>
    <source>
        <strain evidence="6">AVDCRST_MAG42</strain>
    </source>
</reference>
<dbReference type="EMBL" id="CADCTA010000100">
    <property type="protein sequence ID" value="CAA9263025.1"/>
    <property type="molecule type" value="Genomic_DNA"/>
</dbReference>
<dbReference type="InterPro" id="IPR038765">
    <property type="entry name" value="Papain-like_cys_pep_sf"/>
</dbReference>
<evidence type="ECO:0000259" key="5">
    <source>
        <dbReference type="PROSITE" id="PS51935"/>
    </source>
</evidence>
<dbReference type="InterPro" id="IPR051202">
    <property type="entry name" value="Peptidase_C40"/>
</dbReference>